<dbReference type="GO" id="GO:0140662">
    <property type="term" value="F:ATP-dependent protein folding chaperone"/>
    <property type="evidence" value="ECO:0007669"/>
    <property type="project" value="InterPro"/>
</dbReference>
<gene>
    <name evidence="6" type="ORF">PNBC_14635</name>
</gene>
<keyword evidence="4" id="KW-0067">ATP-binding</keyword>
<dbReference type="RefSeq" id="WP_068659393.1">
    <property type="nucleotide sequence ID" value="NZ_CP017770.1"/>
</dbReference>
<dbReference type="CDD" id="cd00309">
    <property type="entry name" value="chaperonin_type_I_II"/>
    <property type="match status" value="1"/>
</dbReference>
<dbReference type="STRING" id="1763538.LPB68_05615"/>
<dbReference type="PRINTS" id="PR00304">
    <property type="entry name" value="TCOMPLEXTCP1"/>
</dbReference>
<dbReference type="InterPro" id="IPR027410">
    <property type="entry name" value="TCP-1-like_intermed_sf"/>
</dbReference>
<dbReference type="SUPFAM" id="SSF52029">
    <property type="entry name" value="GroEL apical domain-like"/>
    <property type="match status" value="1"/>
</dbReference>
<protein>
    <submittedName>
        <fullName evidence="6">Chaperonin</fullName>
    </submittedName>
</protein>
<dbReference type="Pfam" id="PF00118">
    <property type="entry name" value="Cpn60_TCP1"/>
    <property type="match status" value="1"/>
</dbReference>
<proteinExistence type="inferred from homology"/>
<dbReference type="InterPro" id="IPR002423">
    <property type="entry name" value="Cpn60/GroEL/TCP-1"/>
</dbReference>
<evidence type="ECO:0000313" key="6">
    <source>
        <dbReference type="EMBL" id="OAB72680.1"/>
    </source>
</evidence>
<comment type="similarity">
    <text evidence="2">Belongs to the TCP-1 chaperonin family.</text>
</comment>
<dbReference type="InterPro" id="IPR027413">
    <property type="entry name" value="GROEL-like_equatorial_sf"/>
</dbReference>
<dbReference type="InterPro" id="IPR017998">
    <property type="entry name" value="Chaperone_TCP-1"/>
</dbReference>
<reference evidence="6 7" key="1">
    <citation type="submission" date="2016-02" db="EMBL/GenBank/DDBJ databases">
        <title>Paenibacillus sp. LPB0068, isolated from Crassostrea gigas.</title>
        <authorList>
            <person name="Shin S.-K."/>
            <person name="Yi H."/>
        </authorList>
    </citation>
    <scope>NUCLEOTIDE SEQUENCE [LARGE SCALE GENOMIC DNA]</scope>
    <source>
        <strain evidence="6 7">LPB0068</strain>
    </source>
</reference>
<dbReference type="KEGG" id="pcx:LPB68_05615"/>
<evidence type="ECO:0000256" key="4">
    <source>
        <dbReference type="ARBA" id="ARBA00022840"/>
    </source>
</evidence>
<dbReference type="Proteomes" id="UP000077134">
    <property type="component" value="Unassembled WGS sequence"/>
</dbReference>
<dbReference type="InterPro" id="IPR002194">
    <property type="entry name" value="Chaperonin_TCP-1_CS"/>
</dbReference>
<accession>A0A167C1V2</accession>
<dbReference type="GO" id="GO:0016887">
    <property type="term" value="F:ATP hydrolysis activity"/>
    <property type="evidence" value="ECO:0007669"/>
    <property type="project" value="InterPro"/>
</dbReference>
<dbReference type="Gene3D" id="1.10.560.10">
    <property type="entry name" value="GroEL-like equatorial domain"/>
    <property type="match status" value="1"/>
</dbReference>
<evidence type="ECO:0000256" key="3">
    <source>
        <dbReference type="ARBA" id="ARBA00022741"/>
    </source>
</evidence>
<evidence type="ECO:0000256" key="5">
    <source>
        <dbReference type="ARBA" id="ARBA00023186"/>
    </source>
</evidence>
<keyword evidence="7" id="KW-1185">Reference proteome</keyword>
<dbReference type="OrthoDB" id="2379282at2"/>
<dbReference type="GO" id="GO:0051082">
    <property type="term" value="F:unfolded protein binding"/>
    <property type="evidence" value="ECO:0007669"/>
    <property type="project" value="InterPro"/>
</dbReference>
<dbReference type="PROSITE" id="PS00751">
    <property type="entry name" value="TCP1_2"/>
    <property type="match status" value="1"/>
</dbReference>
<dbReference type="InterPro" id="IPR027409">
    <property type="entry name" value="GroEL-like_apical_dom_sf"/>
</dbReference>
<dbReference type="AlphaFoldDB" id="A0A167C1V2"/>
<dbReference type="Gene3D" id="3.30.260.10">
    <property type="entry name" value="TCP-1-like chaperonin intermediate domain"/>
    <property type="match status" value="1"/>
</dbReference>
<dbReference type="PANTHER" id="PTHR11353">
    <property type="entry name" value="CHAPERONIN"/>
    <property type="match status" value="1"/>
</dbReference>
<comment type="caution">
    <text evidence="6">The sequence shown here is derived from an EMBL/GenBank/DDBJ whole genome shotgun (WGS) entry which is preliminary data.</text>
</comment>
<keyword evidence="3" id="KW-0547">Nucleotide-binding</keyword>
<evidence type="ECO:0000313" key="7">
    <source>
        <dbReference type="Proteomes" id="UP000077134"/>
    </source>
</evidence>
<evidence type="ECO:0000256" key="1">
    <source>
        <dbReference type="ARBA" id="ARBA00006607"/>
    </source>
</evidence>
<keyword evidence="5" id="KW-0143">Chaperone</keyword>
<sequence>MSQGQQQSVREGEERYATLLNNSNAVRAITSAVEGTLGPKGLDVMLVGTRGEVIITNDGVTILDRIDVSHPAASLLIQVARSQQRKVGDGTTSATVLAGALVQEGVAQIMKGVPASKVVSGMQQGIEFSLQSLSRRSRKIKGLSDPFLEKTAYIAGRERRDIVKLIMDAASKVGLERLIDPSFNLANCVIAIEKADNEVYEGLLLRQKPLHFRGNYVQKDVRILVLHDALEPETLDEEVLTTEAGFARYMELREQFGRELLSLSELGVGVILLERGVHPDAEQFCLDHNILVIQRVSRVDLGRVCEMTGAIPVKRTALHKSSEQLQRILGFSPRVAYDEELERVRMQAQVDSQEPFVTVVVGASTSEIVGESARIAGDAASALQAAVSGGVLPGGGTTELAVSYELERQRETIKGMEAFGFAAVATALRKPMAQILLNAGYNPLEKLEEARAAQLSEDCDSMGIDCDTGLVINYETEGIVDPALVKLHGLKAAAEVATAVLRIHNVIKMREEDVRLND</sequence>
<comment type="similarity">
    <text evidence="1">Belongs to the chaperonin (HSP60) family.</text>
</comment>
<dbReference type="Gene3D" id="3.50.7.10">
    <property type="entry name" value="GroEL"/>
    <property type="match status" value="1"/>
</dbReference>
<evidence type="ECO:0000256" key="2">
    <source>
        <dbReference type="ARBA" id="ARBA00008020"/>
    </source>
</evidence>
<dbReference type="SUPFAM" id="SSF48592">
    <property type="entry name" value="GroEL equatorial domain-like"/>
    <property type="match status" value="1"/>
</dbReference>
<dbReference type="EMBL" id="LSFN01000032">
    <property type="protein sequence ID" value="OAB72680.1"/>
    <property type="molecule type" value="Genomic_DNA"/>
</dbReference>
<organism evidence="6 7">
    <name type="scientific">Paenibacillus crassostreae</name>
    <dbReference type="NCBI Taxonomy" id="1763538"/>
    <lineage>
        <taxon>Bacteria</taxon>
        <taxon>Bacillati</taxon>
        <taxon>Bacillota</taxon>
        <taxon>Bacilli</taxon>
        <taxon>Bacillales</taxon>
        <taxon>Paenibacillaceae</taxon>
        <taxon>Paenibacillus</taxon>
    </lineage>
</organism>
<dbReference type="GO" id="GO:0005524">
    <property type="term" value="F:ATP binding"/>
    <property type="evidence" value="ECO:0007669"/>
    <property type="project" value="UniProtKB-KW"/>
</dbReference>
<name>A0A167C1V2_9BACL</name>